<gene>
    <name evidence="5" type="ORF">FWK35_00018232</name>
</gene>
<dbReference type="AlphaFoldDB" id="A0A6G0Y2P1"/>
<dbReference type="GO" id="GO:0008270">
    <property type="term" value="F:zinc ion binding"/>
    <property type="evidence" value="ECO:0007669"/>
    <property type="project" value="UniProtKB-KW"/>
</dbReference>
<comment type="caution">
    <text evidence="5">The sequence shown here is derived from an EMBL/GenBank/DDBJ whole genome shotgun (WGS) entry which is preliminary data.</text>
</comment>
<evidence type="ECO:0000313" key="6">
    <source>
        <dbReference type="Proteomes" id="UP000478052"/>
    </source>
</evidence>
<evidence type="ECO:0000256" key="1">
    <source>
        <dbReference type="ARBA" id="ARBA00022723"/>
    </source>
</evidence>
<dbReference type="EMBL" id="VUJU01006701">
    <property type="protein sequence ID" value="KAF0747829.1"/>
    <property type="molecule type" value="Genomic_DNA"/>
</dbReference>
<dbReference type="Proteomes" id="UP000478052">
    <property type="component" value="Unassembled WGS sequence"/>
</dbReference>
<evidence type="ECO:0000256" key="2">
    <source>
        <dbReference type="ARBA" id="ARBA00022771"/>
    </source>
</evidence>
<protein>
    <submittedName>
        <fullName evidence="5">FLYWCH-type domain-containing protein</fullName>
    </submittedName>
</protein>
<keyword evidence="3" id="KW-0862">Zinc</keyword>
<feature type="domain" description="FLYWCH-type" evidence="4">
    <location>
        <begin position="4"/>
        <end position="55"/>
    </location>
</feature>
<keyword evidence="1" id="KW-0479">Metal-binding</keyword>
<evidence type="ECO:0000256" key="3">
    <source>
        <dbReference type="ARBA" id="ARBA00022833"/>
    </source>
</evidence>
<accession>A0A6G0Y2P1</accession>
<reference evidence="5 6" key="1">
    <citation type="submission" date="2019-08" db="EMBL/GenBank/DDBJ databases">
        <title>Whole genome of Aphis craccivora.</title>
        <authorList>
            <person name="Voronova N.V."/>
            <person name="Shulinski R.S."/>
            <person name="Bandarenka Y.V."/>
            <person name="Zhorov D.G."/>
            <person name="Warner D."/>
        </authorList>
    </citation>
    <scope>NUCLEOTIDE SEQUENCE [LARGE SCALE GENOMIC DNA]</scope>
    <source>
        <strain evidence="5">180601</strain>
        <tissue evidence="5">Whole Body</tissue>
    </source>
</reference>
<dbReference type="Gene3D" id="2.20.25.240">
    <property type="match status" value="1"/>
</dbReference>
<keyword evidence="2" id="KW-0863">Zinc-finger</keyword>
<dbReference type="InterPro" id="IPR007588">
    <property type="entry name" value="Znf_FLYWCH"/>
</dbReference>
<evidence type="ECO:0000313" key="5">
    <source>
        <dbReference type="EMBL" id="KAF0747829.1"/>
    </source>
</evidence>
<sequence length="75" mass="8592">MEIINSNNNKPKLYFEGYMYVLKHTGKSSITWRCSKATMLKCPGTMYTDLEISKIVKSGITHIIIHNTQAKQERG</sequence>
<name>A0A6G0Y2P1_APHCR</name>
<dbReference type="OrthoDB" id="93990at2759"/>
<organism evidence="5 6">
    <name type="scientific">Aphis craccivora</name>
    <name type="common">Cowpea aphid</name>
    <dbReference type="NCBI Taxonomy" id="307492"/>
    <lineage>
        <taxon>Eukaryota</taxon>
        <taxon>Metazoa</taxon>
        <taxon>Ecdysozoa</taxon>
        <taxon>Arthropoda</taxon>
        <taxon>Hexapoda</taxon>
        <taxon>Insecta</taxon>
        <taxon>Pterygota</taxon>
        <taxon>Neoptera</taxon>
        <taxon>Paraneoptera</taxon>
        <taxon>Hemiptera</taxon>
        <taxon>Sternorrhyncha</taxon>
        <taxon>Aphidomorpha</taxon>
        <taxon>Aphidoidea</taxon>
        <taxon>Aphididae</taxon>
        <taxon>Aphidini</taxon>
        <taxon>Aphis</taxon>
        <taxon>Aphis</taxon>
    </lineage>
</organism>
<proteinExistence type="predicted"/>
<dbReference type="Pfam" id="PF04500">
    <property type="entry name" value="FLYWCH"/>
    <property type="match status" value="1"/>
</dbReference>
<keyword evidence="6" id="KW-1185">Reference proteome</keyword>
<evidence type="ECO:0000259" key="4">
    <source>
        <dbReference type="Pfam" id="PF04500"/>
    </source>
</evidence>